<dbReference type="InterPro" id="IPR016167">
    <property type="entry name" value="FAD-bd_PCMH_sub1"/>
</dbReference>
<dbReference type="FunFam" id="1.10.45.10:FF:000001">
    <property type="entry name" value="D-lactate dehydrogenase mitochondrial"/>
    <property type="match status" value="1"/>
</dbReference>
<comment type="cofactor">
    <cofactor evidence="1">
        <name>FAD</name>
        <dbReference type="ChEBI" id="CHEBI:57692"/>
    </cofactor>
</comment>
<dbReference type="PROSITE" id="PS51387">
    <property type="entry name" value="FAD_PCMH"/>
    <property type="match status" value="1"/>
</dbReference>
<dbReference type="Gene3D" id="3.30.43.10">
    <property type="entry name" value="Uridine Diphospho-n-acetylenolpyruvylglucosamine Reductase, domain 2"/>
    <property type="match status" value="1"/>
</dbReference>
<dbReference type="InterPro" id="IPR017896">
    <property type="entry name" value="4Fe4S_Fe-S-bd"/>
</dbReference>
<dbReference type="AlphaFoldDB" id="A0A3M0AC35"/>
<dbReference type="PANTHER" id="PTHR11748:SF111">
    <property type="entry name" value="D-LACTATE DEHYDROGENASE, MITOCHONDRIAL-RELATED"/>
    <property type="match status" value="1"/>
</dbReference>
<evidence type="ECO:0000256" key="6">
    <source>
        <dbReference type="ARBA" id="ARBA00022946"/>
    </source>
</evidence>
<evidence type="ECO:0000313" key="13">
    <source>
        <dbReference type="EMBL" id="RMA79995.1"/>
    </source>
</evidence>
<keyword evidence="8" id="KW-0408">Iron</keyword>
<evidence type="ECO:0000259" key="11">
    <source>
        <dbReference type="PROSITE" id="PS51379"/>
    </source>
</evidence>
<evidence type="ECO:0000256" key="10">
    <source>
        <dbReference type="ARBA" id="ARBA00038897"/>
    </source>
</evidence>
<dbReference type="RefSeq" id="WP_170150806.1">
    <property type="nucleotide sequence ID" value="NZ_REFJ01000003.1"/>
</dbReference>
<evidence type="ECO:0000256" key="7">
    <source>
        <dbReference type="ARBA" id="ARBA00023002"/>
    </source>
</evidence>
<sequence length="922" mass="100012">MNRLITTLESALGAHRVCATEPRLSAWSTDASYFAITPQAVVTVDAVEQLQTVLKIAAQFTVSVTFRAAGTSLSGQAVGEGILVRLGFTGFRELTIADDGEVIKLGAAVRGAEANAALAKFNRKIGPDPATLKVAMMGGIVANNSSGMCCGVNGNSYHTLRSLKMVLADGTVVDTSSAKSVASFRHSHHSLLAELEALALATQGNESLSKLIKRKYAIKNTTGFSINSLVDFSDGVDILSHLVVGSEGTLAFIDQVELETVSAPPSRATALLAFRDIHKACEAIPVIGAMNVSAAELLDSSAIETMRNKPGVPKWLNTLNEGAAVLLVEVAADNFERTQALAETVVAANFAGLSREVEFEFDEAACQALWNVRTGIFPVVGAQRPAGTTVIIEDVAVATRYLAEMVVELRLQLDKYNFSENAVIFGHALDGNLHFIVTPNLNDDDELARFESLMAELSENIVMRFEGSLKAEHGTGRAMAPFVEKEWGHEAYQLMKRIKALLDPQSRLNPGVIINADESVHMKQTKRMPLVDPVIDQCIECGFCEPACPSSDLSLSPRQRIATLRRGQRIPISQLRYDIDQSCAQCGQCASVCPVGIDTGQAVANFSSTKLDSSFARQRRVWQANHWGLVLSCYRAGFTLFHQLIGRWPDSWRRGYAQLVRKFNVPLPRYLPQAAISPQRKQLVQRAKGERLIPLGEEAETVFLLASCSARIFGGDQGSTDEQLQVVLAHAGFKLETLTGDGGLCCGQQWSNRGERSVASQKQQGLQRVLSEVPQKAVILTDAQSCFNSMNTAGRPFTNLLTFLDSSVVPKLKLKRSSEAIAVHFGCELTDVDYQRLVSLAGHCSTDVRTFPQTCCGGGGAKQFLNDELAQHAGGKIAKQWGACERGVYLNGACEVALSQHTQRPVHHIIELLFNQLQETAR</sequence>
<evidence type="ECO:0000256" key="1">
    <source>
        <dbReference type="ARBA" id="ARBA00001974"/>
    </source>
</evidence>
<reference evidence="13 14" key="1">
    <citation type="submission" date="2018-10" db="EMBL/GenBank/DDBJ databases">
        <title>Genomic Encyclopedia of Type Strains, Phase IV (KMG-IV): sequencing the most valuable type-strain genomes for metagenomic binning, comparative biology and taxonomic classification.</title>
        <authorList>
            <person name="Goeker M."/>
        </authorList>
    </citation>
    <scope>NUCLEOTIDE SEQUENCE [LARGE SCALE GENOMIC DNA]</scope>
    <source>
        <strain evidence="13 14">DSM 25080</strain>
    </source>
</reference>
<dbReference type="Proteomes" id="UP000267187">
    <property type="component" value="Unassembled WGS sequence"/>
</dbReference>
<feature type="domain" description="4Fe-4S ferredoxin-type" evidence="11">
    <location>
        <begin position="573"/>
        <end position="603"/>
    </location>
</feature>
<dbReference type="SUPFAM" id="SSF46548">
    <property type="entry name" value="alpha-helical ferredoxin"/>
    <property type="match status" value="1"/>
</dbReference>
<dbReference type="PROSITE" id="PS51379">
    <property type="entry name" value="4FE4S_FER_2"/>
    <property type="match status" value="2"/>
</dbReference>
<evidence type="ECO:0000256" key="9">
    <source>
        <dbReference type="ARBA" id="ARBA00023014"/>
    </source>
</evidence>
<dbReference type="EC" id="1.1.2.4" evidence="10"/>
<keyword evidence="9" id="KW-0411">Iron-sulfur</keyword>
<organism evidence="13 14">
    <name type="scientific">Umboniibacter marinipuniceus</name>
    <dbReference type="NCBI Taxonomy" id="569599"/>
    <lineage>
        <taxon>Bacteria</taxon>
        <taxon>Pseudomonadati</taxon>
        <taxon>Pseudomonadota</taxon>
        <taxon>Gammaproteobacteria</taxon>
        <taxon>Cellvibrionales</taxon>
        <taxon>Cellvibrionaceae</taxon>
        <taxon>Umboniibacter</taxon>
    </lineage>
</organism>
<keyword evidence="3" id="KW-0285">Flavoprotein</keyword>
<name>A0A3M0AC35_9GAMM</name>
<gene>
    <name evidence="13" type="ORF">DFR27_1351</name>
</gene>
<dbReference type="GO" id="GO:0004458">
    <property type="term" value="F:D-lactate dehydrogenase (cytochrome) activity"/>
    <property type="evidence" value="ECO:0007669"/>
    <property type="project" value="UniProtKB-EC"/>
</dbReference>
<comment type="caution">
    <text evidence="13">The sequence shown here is derived from an EMBL/GenBank/DDBJ whole genome shotgun (WGS) entry which is preliminary data.</text>
</comment>
<dbReference type="InterPro" id="IPR016164">
    <property type="entry name" value="FAD-linked_Oxase-like_C"/>
</dbReference>
<evidence type="ECO:0000256" key="4">
    <source>
        <dbReference type="ARBA" id="ARBA00022723"/>
    </source>
</evidence>
<evidence type="ECO:0000256" key="3">
    <source>
        <dbReference type="ARBA" id="ARBA00022630"/>
    </source>
</evidence>
<evidence type="ECO:0000259" key="12">
    <source>
        <dbReference type="PROSITE" id="PS51387"/>
    </source>
</evidence>
<dbReference type="InterPro" id="IPR017900">
    <property type="entry name" value="4Fe4S_Fe_S_CS"/>
</dbReference>
<dbReference type="InterPro" id="IPR016169">
    <property type="entry name" value="FAD-bd_PCMH_sub2"/>
</dbReference>
<dbReference type="Pfam" id="PF13183">
    <property type="entry name" value="Fer4_8"/>
    <property type="match status" value="1"/>
</dbReference>
<dbReference type="SUPFAM" id="SSF55103">
    <property type="entry name" value="FAD-linked oxidases, C-terminal domain"/>
    <property type="match status" value="1"/>
</dbReference>
<protein>
    <recommendedName>
        <fullName evidence="10">D-lactate dehydrogenase (cytochrome)</fullName>
        <ecNumber evidence="10">1.1.2.4</ecNumber>
    </recommendedName>
</protein>
<evidence type="ECO:0000313" key="14">
    <source>
        <dbReference type="Proteomes" id="UP000267187"/>
    </source>
</evidence>
<dbReference type="PROSITE" id="PS00198">
    <property type="entry name" value="4FE4S_FER_1"/>
    <property type="match status" value="2"/>
</dbReference>
<keyword evidence="6" id="KW-0809">Transit peptide</keyword>
<dbReference type="InterPro" id="IPR036318">
    <property type="entry name" value="FAD-bd_PCMH-like_sf"/>
</dbReference>
<dbReference type="Pfam" id="PF01565">
    <property type="entry name" value="FAD_binding_4"/>
    <property type="match status" value="1"/>
</dbReference>
<dbReference type="GO" id="GO:0051536">
    <property type="term" value="F:iron-sulfur cluster binding"/>
    <property type="evidence" value="ECO:0007669"/>
    <property type="project" value="UniProtKB-KW"/>
</dbReference>
<accession>A0A3M0AC35</accession>
<feature type="domain" description="FAD-binding PCMH-type" evidence="12">
    <location>
        <begin position="34"/>
        <end position="263"/>
    </location>
</feature>
<dbReference type="InterPro" id="IPR006094">
    <property type="entry name" value="Oxid_FAD_bind_N"/>
</dbReference>
<keyword evidence="7" id="KW-0560">Oxidoreductase</keyword>
<dbReference type="GO" id="GO:0008720">
    <property type="term" value="F:D-lactate dehydrogenase (NAD+) activity"/>
    <property type="evidence" value="ECO:0007669"/>
    <property type="project" value="TreeGrafter"/>
</dbReference>
<dbReference type="InterPro" id="IPR016166">
    <property type="entry name" value="FAD-bd_PCMH"/>
</dbReference>
<keyword evidence="14" id="KW-1185">Reference proteome</keyword>
<dbReference type="Gene3D" id="3.30.70.2740">
    <property type="match status" value="1"/>
</dbReference>
<comment type="similarity">
    <text evidence="2">Belongs to the FAD-binding oxidoreductase/transferase type 4 family.</text>
</comment>
<dbReference type="SUPFAM" id="SSF56176">
    <property type="entry name" value="FAD-binding/transporter-associated domain-like"/>
    <property type="match status" value="1"/>
</dbReference>
<dbReference type="InterPro" id="IPR004113">
    <property type="entry name" value="FAD-bd_oxidored_4_C"/>
</dbReference>
<evidence type="ECO:0000256" key="2">
    <source>
        <dbReference type="ARBA" id="ARBA00008000"/>
    </source>
</evidence>
<proteinExistence type="inferred from homology"/>
<keyword evidence="4" id="KW-0479">Metal-binding</keyword>
<dbReference type="Pfam" id="PF02754">
    <property type="entry name" value="CCG"/>
    <property type="match status" value="1"/>
</dbReference>
<dbReference type="GO" id="GO:1903457">
    <property type="term" value="P:lactate catabolic process"/>
    <property type="evidence" value="ECO:0007669"/>
    <property type="project" value="TreeGrafter"/>
</dbReference>
<dbReference type="GO" id="GO:0046872">
    <property type="term" value="F:metal ion binding"/>
    <property type="evidence" value="ECO:0007669"/>
    <property type="project" value="UniProtKB-KW"/>
</dbReference>
<dbReference type="InterPro" id="IPR004017">
    <property type="entry name" value="Cys_rich_dom"/>
</dbReference>
<dbReference type="InterPro" id="IPR016171">
    <property type="entry name" value="Vanillyl_alc_oxidase_C-sub2"/>
</dbReference>
<dbReference type="Pfam" id="PF02913">
    <property type="entry name" value="FAD-oxidase_C"/>
    <property type="match status" value="1"/>
</dbReference>
<feature type="domain" description="4Fe-4S ferredoxin-type" evidence="11">
    <location>
        <begin position="527"/>
        <end position="558"/>
    </location>
</feature>
<dbReference type="Gene3D" id="3.30.70.2190">
    <property type="match status" value="1"/>
</dbReference>
<dbReference type="Gene3D" id="1.10.45.10">
    <property type="entry name" value="Vanillyl-alcohol Oxidase, Chain A, domain 4"/>
    <property type="match status" value="1"/>
</dbReference>
<keyword evidence="5" id="KW-0274">FAD</keyword>
<evidence type="ECO:0000256" key="8">
    <source>
        <dbReference type="ARBA" id="ARBA00023004"/>
    </source>
</evidence>
<dbReference type="EMBL" id="REFJ01000003">
    <property type="protein sequence ID" value="RMA79995.1"/>
    <property type="molecule type" value="Genomic_DNA"/>
</dbReference>
<dbReference type="Gene3D" id="3.30.70.3270">
    <property type="match status" value="1"/>
</dbReference>
<dbReference type="PANTHER" id="PTHR11748">
    <property type="entry name" value="D-LACTATE DEHYDROGENASE"/>
    <property type="match status" value="1"/>
</dbReference>
<evidence type="ECO:0000256" key="5">
    <source>
        <dbReference type="ARBA" id="ARBA00022827"/>
    </source>
</evidence>
<dbReference type="Gene3D" id="3.30.465.10">
    <property type="match status" value="1"/>
</dbReference>
<dbReference type="GO" id="GO:0071949">
    <property type="term" value="F:FAD binding"/>
    <property type="evidence" value="ECO:0007669"/>
    <property type="project" value="InterPro"/>
</dbReference>